<dbReference type="EMBL" id="JAUSTU010000022">
    <property type="protein sequence ID" value="MDQ0157201.1"/>
    <property type="molecule type" value="Genomic_DNA"/>
</dbReference>
<evidence type="ECO:0000313" key="3">
    <source>
        <dbReference type="Proteomes" id="UP001231362"/>
    </source>
</evidence>
<dbReference type="Proteomes" id="UP001231362">
    <property type="component" value="Unassembled WGS sequence"/>
</dbReference>
<proteinExistence type="predicted"/>
<sequence length="351" mass="41006">MSTPFVYDVVLRCLHKINGERTVFSIYHLLCGKKSSQTIQDAHLFQLAPFFNTYNAITRQEFVTIIEELKASELIEHKQEDVYQLTQSGIFYVEDEKAKHPFLKYLDGYRFQTAELFWARLSLLVQVASHLIRNESRFIPIQSNRHVQSWLKIFIQRGQFQREKLGHSLYQELSTCLEGMTDLDPAIFVIRLTGHERIGLTEMQAASVLKLESTLYHYQFLALLHEMMNRLLEGKSSYPLLYSMISDLHNEALLTDSTKKTYQLLSKGYSIEEIGKIRKLKVNTIQDHVVELALQLTDFDITPYVKEEKIVRIIEAKDKTGSKQLRHMKEIVPEASYFEIRLVMSRYGEEK</sequence>
<comment type="caution">
    <text evidence="2">The sequence shown here is derived from an EMBL/GenBank/DDBJ whole genome shotgun (WGS) entry which is preliminary data.</text>
</comment>
<evidence type="ECO:0000313" key="2">
    <source>
        <dbReference type="EMBL" id="MDQ0157201.1"/>
    </source>
</evidence>
<dbReference type="InterPro" id="IPR008308">
    <property type="entry name" value="YpbB-like"/>
</dbReference>
<feature type="domain" description="Helicase Helix-turn-helix" evidence="1">
    <location>
        <begin position="257"/>
        <end position="344"/>
    </location>
</feature>
<evidence type="ECO:0000259" key="1">
    <source>
        <dbReference type="Pfam" id="PF14493"/>
    </source>
</evidence>
<organism evidence="2 3">
    <name type="scientific">Anoxybacillus andreesenii</name>
    <dbReference type="NCBI Taxonomy" id="1325932"/>
    <lineage>
        <taxon>Bacteria</taxon>
        <taxon>Bacillati</taxon>
        <taxon>Bacillota</taxon>
        <taxon>Bacilli</taxon>
        <taxon>Bacillales</taxon>
        <taxon>Anoxybacillaceae</taxon>
        <taxon>Anoxybacillus</taxon>
    </lineage>
</organism>
<dbReference type="RefSeq" id="WP_307151670.1">
    <property type="nucleotide sequence ID" value="NZ_JAUSTU010000022.1"/>
</dbReference>
<dbReference type="Pfam" id="PF14493">
    <property type="entry name" value="HTH_40"/>
    <property type="match status" value="1"/>
</dbReference>
<dbReference type="PIRSF" id="PIRSF021350">
    <property type="entry name" value="UCP021350"/>
    <property type="match status" value="1"/>
</dbReference>
<name>A0ABT9V8D3_9BACL</name>
<accession>A0ABT9V8D3</accession>
<keyword evidence="3" id="KW-1185">Reference proteome</keyword>
<dbReference type="InterPro" id="IPR029491">
    <property type="entry name" value="Helicase_HTH"/>
</dbReference>
<protein>
    <submittedName>
        <fullName evidence="2">Uncharacterized protein YpbB</fullName>
    </submittedName>
</protein>
<gene>
    <name evidence="2" type="ORF">J2S07_003530</name>
</gene>
<reference evidence="2 3" key="1">
    <citation type="submission" date="2023-07" db="EMBL/GenBank/DDBJ databases">
        <title>Genomic Encyclopedia of Type Strains, Phase IV (KMG-IV): sequencing the most valuable type-strain genomes for metagenomic binning, comparative biology and taxonomic classification.</title>
        <authorList>
            <person name="Goeker M."/>
        </authorList>
    </citation>
    <scope>NUCLEOTIDE SEQUENCE [LARGE SCALE GENOMIC DNA]</scope>
    <source>
        <strain evidence="2 3">DSM 23948</strain>
    </source>
</reference>